<name>A0A1G2UVG0_9BACT</name>
<comment type="caution">
    <text evidence="2">The sequence shown here is derived from an EMBL/GenBank/DDBJ whole genome shotgun (WGS) entry which is preliminary data.</text>
</comment>
<accession>A0A1G2UVG0</accession>
<dbReference type="AlphaFoldDB" id="A0A1G2UVG0"/>
<keyword evidence="1" id="KW-1133">Transmembrane helix</keyword>
<proteinExistence type="predicted"/>
<evidence type="ECO:0000313" key="3">
    <source>
        <dbReference type="Proteomes" id="UP000177154"/>
    </source>
</evidence>
<keyword evidence="1" id="KW-0472">Membrane</keyword>
<feature type="transmembrane region" description="Helical" evidence="1">
    <location>
        <begin position="91"/>
        <end position="110"/>
    </location>
</feature>
<sequence length="463" mass="51801">MWSTIKRMKKNIVQDVIPPKRSIRDIELPSRSRRLQVEVEPPDTDILEIESTDYIEDKKPPKKGSSRKMSAPTTQFTYDYDKPKHSSRKGLYTAIFLFVLAALFGISALFKSAEIRVTPRLETKFLDETFTAKRDAMSVNLSFQIVTNTKDIEKTVEATALQKVEKKAQGKVVIYNNYSTKPQRLDIDTRLETKEGLIFKTANALVVPGNYTKDGKTVAGSVEVTAIAAAPGDKFNVGLKDFTIFGFKGDPRYTKIYARSKTSMLGGFSGMQKVVTLEVLNEVDKELEESLRNLLAKDITSQIPENFILYEGGLSHNFEPTVESNGPSGNVILKKKATTYAIIFDKATLSRAILAKISPDITDSAVKINNLGTLLFSYKPEAAFDQKTSTTVSFTLTGKPNIVWIFDENKLKSELLGLSKKNAREIIAKYDVIKEAMIKIWPFLIQTLPNNSKKVKLINTLAQ</sequence>
<keyword evidence="1" id="KW-0812">Transmembrane</keyword>
<dbReference type="EMBL" id="MHWR01000018">
    <property type="protein sequence ID" value="OHB13348.1"/>
    <property type="molecule type" value="Genomic_DNA"/>
</dbReference>
<reference evidence="2 3" key="1">
    <citation type="journal article" date="2016" name="Nat. Commun.">
        <title>Thousands of microbial genomes shed light on interconnected biogeochemical processes in an aquifer system.</title>
        <authorList>
            <person name="Anantharaman K."/>
            <person name="Brown C.T."/>
            <person name="Hug L.A."/>
            <person name="Sharon I."/>
            <person name="Castelle C.J."/>
            <person name="Probst A.J."/>
            <person name="Thomas B.C."/>
            <person name="Singh A."/>
            <person name="Wilkins M.J."/>
            <person name="Karaoz U."/>
            <person name="Brodie E.L."/>
            <person name="Williams K.H."/>
            <person name="Hubbard S.S."/>
            <person name="Banfield J.F."/>
        </authorList>
    </citation>
    <scope>NUCLEOTIDE SEQUENCE [LARGE SCALE GENOMIC DNA]</scope>
</reference>
<evidence type="ECO:0000313" key="2">
    <source>
        <dbReference type="EMBL" id="OHB13348.1"/>
    </source>
</evidence>
<dbReference type="Proteomes" id="UP000177154">
    <property type="component" value="Unassembled WGS sequence"/>
</dbReference>
<evidence type="ECO:0008006" key="4">
    <source>
        <dbReference type="Google" id="ProtNLM"/>
    </source>
</evidence>
<gene>
    <name evidence="2" type="ORF">A2Y49_00615</name>
</gene>
<protein>
    <recommendedName>
        <fullName evidence="4">Baseplate protein J-like domain-containing protein</fullName>
    </recommendedName>
</protein>
<organism evidence="2 3">
    <name type="scientific">Candidatus Zambryskibacteria bacterium RIFCSPLOWO2_12_39_8</name>
    <dbReference type="NCBI Taxonomy" id="1802774"/>
    <lineage>
        <taxon>Bacteria</taxon>
        <taxon>Candidatus Zambryskiibacteriota</taxon>
    </lineage>
</organism>
<evidence type="ECO:0000256" key="1">
    <source>
        <dbReference type="SAM" id="Phobius"/>
    </source>
</evidence>